<organism evidence="6 7">
    <name type="scientific">Desmophyllum pertusum</name>
    <dbReference type="NCBI Taxonomy" id="174260"/>
    <lineage>
        <taxon>Eukaryota</taxon>
        <taxon>Metazoa</taxon>
        <taxon>Cnidaria</taxon>
        <taxon>Anthozoa</taxon>
        <taxon>Hexacorallia</taxon>
        <taxon>Scleractinia</taxon>
        <taxon>Caryophylliina</taxon>
        <taxon>Caryophylliidae</taxon>
        <taxon>Desmophyllum</taxon>
    </lineage>
</organism>
<dbReference type="AlphaFoldDB" id="A0A9W9ZIW1"/>
<gene>
    <name evidence="6" type="ORF">OS493_007198</name>
</gene>
<evidence type="ECO:0000256" key="2">
    <source>
        <dbReference type="ARBA" id="ARBA00022525"/>
    </source>
</evidence>
<dbReference type="GO" id="GO:0016020">
    <property type="term" value="C:membrane"/>
    <property type="evidence" value="ECO:0007669"/>
    <property type="project" value="InterPro"/>
</dbReference>
<feature type="non-terminal residue" evidence="6">
    <location>
        <position position="389"/>
    </location>
</feature>
<reference evidence="6" key="1">
    <citation type="submission" date="2023-01" db="EMBL/GenBank/DDBJ databases">
        <title>Genome assembly of the deep-sea coral Lophelia pertusa.</title>
        <authorList>
            <person name="Herrera S."/>
            <person name="Cordes E."/>
        </authorList>
    </citation>
    <scope>NUCLEOTIDE SEQUENCE</scope>
    <source>
        <strain evidence="6">USNM1676648</strain>
        <tissue evidence="6">Polyp</tissue>
    </source>
</reference>
<dbReference type="EMBL" id="MU826352">
    <property type="protein sequence ID" value="KAJ7380814.1"/>
    <property type="molecule type" value="Genomic_DNA"/>
</dbReference>
<name>A0A9W9ZIW1_9CNID</name>
<accession>A0A9W9ZIW1</accession>
<keyword evidence="2" id="KW-0964">Secreted</keyword>
<comment type="subcellular location">
    <subcellularLocation>
        <location evidence="1">Secreted</location>
    </subcellularLocation>
</comment>
<evidence type="ECO:0000313" key="6">
    <source>
        <dbReference type="EMBL" id="KAJ7380814.1"/>
    </source>
</evidence>
<dbReference type="Pfam" id="PF00629">
    <property type="entry name" value="MAM"/>
    <property type="match status" value="2"/>
</dbReference>
<dbReference type="PANTHER" id="PTHR23282">
    <property type="entry name" value="APICAL ENDOSOMAL GLYCOPROTEIN PRECURSOR"/>
    <property type="match status" value="1"/>
</dbReference>
<proteinExistence type="predicted"/>
<dbReference type="GO" id="GO:0005576">
    <property type="term" value="C:extracellular region"/>
    <property type="evidence" value="ECO:0007669"/>
    <property type="project" value="UniProtKB-SubCell"/>
</dbReference>
<dbReference type="InterPro" id="IPR000998">
    <property type="entry name" value="MAM_dom"/>
</dbReference>
<dbReference type="PANTHER" id="PTHR23282:SF148">
    <property type="entry name" value="MAM DOMAIN-CONTAINING PROTEIN"/>
    <property type="match status" value="1"/>
</dbReference>
<evidence type="ECO:0000259" key="5">
    <source>
        <dbReference type="PROSITE" id="PS50060"/>
    </source>
</evidence>
<evidence type="ECO:0000256" key="1">
    <source>
        <dbReference type="ARBA" id="ARBA00004613"/>
    </source>
</evidence>
<dbReference type="InterPro" id="IPR013320">
    <property type="entry name" value="ConA-like_dom_sf"/>
</dbReference>
<keyword evidence="3" id="KW-0677">Repeat</keyword>
<feature type="domain" description="MAM" evidence="5">
    <location>
        <begin position="1"/>
        <end position="168"/>
    </location>
</feature>
<sequence length="389" mass="43644">DCDFENGLCTWVNSPNILEDEFDWTRGSGGTPSNFTGPNTDHTTNSKNGNYMFIETSWPRKRGDRARLESEVFPPTPSNGRCMQFWYHMQGGHIGTLNVYMRVYGQSETKLWSLAVDQGNKWNSAVVPILSGTRYYQIIFEGSRGTSYQGDISIDDISFTPTVGKCLLSPSTATPFDCNFENGLCSWTQSRTDRFDWTRHRGSTGSALTGPSIDHTSGTRQGWYIYIETSWPRQANDTARIQSPRIKGNGSSKAIRCVSFWYHMYGPHVDTLRLYKKQGSSLGKPQWTRQGDQGNKWIQAEYTLEHTNDVQIVFEAVRGISYRGDIALDDISLKDGSCPSSGMCSFEAADICGYTQDHDHDKFDWTRSSGPTSSISTGPVADHTYGTLY</sequence>
<evidence type="ECO:0000313" key="7">
    <source>
        <dbReference type="Proteomes" id="UP001163046"/>
    </source>
</evidence>
<dbReference type="SUPFAM" id="SSF49899">
    <property type="entry name" value="Concanavalin A-like lectins/glucanases"/>
    <property type="match status" value="3"/>
</dbReference>
<evidence type="ECO:0000256" key="3">
    <source>
        <dbReference type="ARBA" id="ARBA00022737"/>
    </source>
</evidence>
<protein>
    <recommendedName>
        <fullName evidence="5">MAM domain-containing protein</fullName>
    </recommendedName>
</protein>
<dbReference type="Proteomes" id="UP001163046">
    <property type="component" value="Unassembled WGS sequence"/>
</dbReference>
<dbReference type="PROSITE" id="PS50060">
    <property type="entry name" value="MAM_2"/>
    <property type="match status" value="3"/>
</dbReference>
<dbReference type="OrthoDB" id="412155at2759"/>
<dbReference type="InterPro" id="IPR051560">
    <property type="entry name" value="MAM_domain-containing"/>
</dbReference>
<dbReference type="FunFam" id="2.60.120.200:FF:000182">
    <property type="entry name" value="MAM and LDL-receptor class A domain-containing protein 1"/>
    <property type="match status" value="2"/>
</dbReference>
<comment type="caution">
    <text evidence="6">The sequence shown here is derived from an EMBL/GenBank/DDBJ whole genome shotgun (WGS) entry which is preliminary data.</text>
</comment>
<feature type="domain" description="MAM" evidence="5">
    <location>
        <begin position="342"/>
        <end position="389"/>
    </location>
</feature>
<keyword evidence="7" id="KW-1185">Reference proteome</keyword>
<feature type="domain" description="MAM" evidence="5">
    <location>
        <begin position="176"/>
        <end position="340"/>
    </location>
</feature>
<dbReference type="Gene3D" id="2.60.120.200">
    <property type="match status" value="3"/>
</dbReference>
<dbReference type="PRINTS" id="PR00020">
    <property type="entry name" value="MAMDOMAIN"/>
</dbReference>
<keyword evidence="4" id="KW-1015">Disulfide bond</keyword>
<evidence type="ECO:0000256" key="4">
    <source>
        <dbReference type="ARBA" id="ARBA00023157"/>
    </source>
</evidence>
<feature type="non-terminal residue" evidence="6">
    <location>
        <position position="1"/>
    </location>
</feature>
<dbReference type="SMART" id="SM00137">
    <property type="entry name" value="MAM"/>
    <property type="match status" value="2"/>
</dbReference>
<dbReference type="CDD" id="cd06263">
    <property type="entry name" value="MAM"/>
    <property type="match status" value="2"/>
</dbReference>